<feature type="region of interest" description="Disordered" evidence="1">
    <location>
        <begin position="114"/>
        <end position="145"/>
    </location>
</feature>
<dbReference type="EMBL" id="WJXA01000002">
    <property type="protein sequence ID" value="KAF7149546.1"/>
    <property type="molecule type" value="Genomic_DNA"/>
</dbReference>
<gene>
    <name evidence="2" type="ORF">RHSIM_Rhsim02G0158100</name>
</gene>
<proteinExistence type="predicted"/>
<dbReference type="PANTHER" id="PTHR35317:SF18">
    <property type="entry name" value="RNA-DIRECTED DNA POLYMERASE"/>
    <property type="match status" value="1"/>
</dbReference>
<sequence length="265" mass="30232">MSDQLRLKYGGTSATRLRALTLRFNQYVMDPKHTMAEHLRVMSAMICEMRSAGNDLTDDQQILAIIRSLPDPLWKDIKIVLTHNEGIKNFDDISRHLELEAERVDANRSAALVAKAGQRNGRRSQRKGQQKGARQGRAEKMGPKEGRAYDVWRKKDKSACFTLLSCMHDGLLGEFENFQTAKAMSDQLRLKYGGTSATRLRALTLRFNQYVMDPKHTMAEHLRVMSAMICEMRSASNDLTDDQQILAIIRSLPDPLWKDIKIVLR</sequence>
<dbReference type="Pfam" id="PF14223">
    <property type="entry name" value="Retrotran_gag_2"/>
    <property type="match status" value="2"/>
</dbReference>
<organism evidence="2 3">
    <name type="scientific">Rhododendron simsii</name>
    <name type="common">Sims's rhododendron</name>
    <dbReference type="NCBI Taxonomy" id="118357"/>
    <lineage>
        <taxon>Eukaryota</taxon>
        <taxon>Viridiplantae</taxon>
        <taxon>Streptophyta</taxon>
        <taxon>Embryophyta</taxon>
        <taxon>Tracheophyta</taxon>
        <taxon>Spermatophyta</taxon>
        <taxon>Magnoliopsida</taxon>
        <taxon>eudicotyledons</taxon>
        <taxon>Gunneridae</taxon>
        <taxon>Pentapetalae</taxon>
        <taxon>asterids</taxon>
        <taxon>Ericales</taxon>
        <taxon>Ericaceae</taxon>
        <taxon>Ericoideae</taxon>
        <taxon>Rhodoreae</taxon>
        <taxon>Rhododendron</taxon>
    </lineage>
</organism>
<dbReference type="OrthoDB" id="1909174at2759"/>
<name>A0A834HK92_RHOSS</name>
<comment type="caution">
    <text evidence="2">The sequence shown here is derived from an EMBL/GenBank/DDBJ whole genome shotgun (WGS) entry which is preliminary data.</text>
</comment>
<feature type="compositionally biased region" description="Basic and acidic residues" evidence="1">
    <location>
        <begin position="136"/>
        <end position="145"/>
    </location>
</feature>
<reference evidence="2" key="1">
    <citation type="submission" date="2019-11" db="EMBL/GenBank/DDBJ databases">
        <authorList>
            <person name="Liu Y."/>
            <person name="Hou J."/>
            <person name="Li T.-Q."/>
            <person name="Guan C.-H."/>
            <person name="Wu X."/>
            <person name="Wu H.-Z."/>
            <person name="Ling F."/>
            <person name="Zhang R."/>
            <person name="Shi X.-G."/>
            <person name="Ren J.-P."/>
            <person name="Chen E.-F."/>
            <person name="Sun J.-M."/>
        </authorList>
    </citation>
    <scope>NUCLEOTIDE SEQUENCE</scope>
    <source>
        <strain evidence="2">Adult_tree_wgs_1</strain>
        <tissue evidence="2">Leaves</tissue>
    </source>
</reference>
<evidence type="ECO:0000313" key="3">
    <source>
        <dbReference type="Proteomes" id="UP000626092"/>
    </source>
</evidence>
<evidence type="ECO:0000313" key="2">
    <source>
        <dbReference type="EMBL" id="KAF7149546.1"/>
    </source>
</evidence>
<dbReference type="Proteomes" id="UP000626092">
    <property type="component" value="Unassembled WGS sequence"/>
</dbReference>
<evidence type="ECO:0000256" key="1">
    <source>
        <dbReference type="SAM" id="MobiDB-lite"/>
    </source>
</evidence>
<protein>
    <submittedName>
        <fullName evidence="2">Uncharacterized protein</fullName>
    </submittedName>
</protein>
<dbReference type="AlphaFoldDB" id="A0A834HK92"/>
<feature type="compositionally biased region" description="Basic residues" evidence="1">
    <location>
        <begin position="120"/>
        <end position="129"/>
    </location>
</feature>
<accession>A0A834HK92</accession>
<dbReference type="PANTHER" id="PTHR35317">
    <property type="entry name" value="OS04G0629600 PROTEIN"/>
    <property type="match status" value="1"/>
</dbReference>
<keyword evidence="3" id="KW-1185">Reference proteome</keyword>